<evidence type="ECO:0000256" key="1">
    <source>
        <dbReference type="ARBA" id="ARBA00004123"/>
    </source>
</evidence>
<dbReference type="Proteomes" id="UP001327560">
    <property type="component" value="Chromosome 3"/>
</dbReference>
<dbReference type="GO" id="GO:0005634">
    <property type="term" value="C:nucleus"/>
    <property type="evidence" value="ECO:0007669"/>
    <property type="project" value="UniProtKB-SubCell"/>
</dbReference>
<comment type="subcellular location">
    <subcellularLocation>
        <location evidence="2">Cytoplasm</location>
    </subcellularLocation>
    <subcellularLocation>
        <location evidence="1">Nucleus</location>
    </subcellularLocation>
</comment>
<keyword evidence="3" id="KW-0963">Cytoplasm</keyword>
<evidence type="ECO:0000256" key="3">
    <source>
        <dbReference type="ARBA" id="ARBA00022490"/>
    </source>
</evidence>
<dbReference type="InterPro" id="IPR044159">
    <property type="entry name" value="IQM"/>
</dbReference>
<gene>
    <name evidence="5" type="ORF">Cni_G08573</name>
</gene>
<evidence type="ECO:0000313" key="6">
    <source>
        <dbReference type="Proteomes" id="UP001327560"/>
    </source>
</evidence>
<dbReference type="AlphaFoldDB" id="A0AAQ3K184"/>
<name>A0AAQ3K184_9LILI</name>
<dbReference type="EMBL" id="CP136892">
    <property type="protein sequence ID" value="WOK99861.1"/>
    <property type="molecule type" value="Genomic_DNA"/>
</dbReference>
<sequence length="379" mass="43310">MVMLLVMRRWKALDFASLERSSVSFFKVDHDHQKPETAASRWARARTRAAKVGKGLSKDEKAQKLALRHWLEAIDPRHRYGHNLQYYYDVWLRSESTQPFFYWVDVGDGREINLDKCSRVDLQSQCIKYLGPKEREAYEVIVKNGRLVYKQSQKPVSTTQACKWIFVLSTSRVLYVGQKKKGTFQHSSFLAGAATTAAGRLVVVEGVLKAIWPYSGHYLPTEENFKEFIVFLQHNNVDLSDVKRCSIGEEDEYPSLRKCSEEVEVKAKTTTTIEVSSLHKKSSKQENDCAKALELRKCLSFKWNRPGRLRDCPAELQFKALEHVNLSPRYAPSINGNKIPISSPRPISLMHRLSSPRLHCMAVPSSTASLTLPNHTIII</sequence>
<evidence type="ECO:0000256" key="4">
    <source>
        <dbReference type="ARBA" id="ARBA00023242"/>
    </source>
</evidence>
<keyword evidence="6" id="KW-1185">Reference proteome</keyword>
<organism evidence="5 6">
    <name type="scientific">Canna indica</name>
    <name type="common">Indian-shot</name>
    <dbReference type="NCBI Taxonomy" id="4628"/>
    <lineage>
        <taxon>Eukaryota</taxon>
        <taxon>Viridiplantae</taxon>
        <taxon>Streptophyta</taxon>
        <taxon>Embryophyta</taxon>
        <taxon>Tracheophyta</taxon>
        <taxon>Spermatophyta</taxon>
        <taxon>Magnoliopsida</taxon>
        <taxon>Liliopsida</taxon>
        <taxon>Zingiberales</taxon>
        <taxon>Cannaceae</taxon>
        <taxon>Canna</taxon>
    </lineage>
</organism>
<proteinExistence type="predicted"/>
<reference evidence="5 6" key="1">
    <citation type="submission" date="2023-10" db="EMBL/GenBank/DDBJ databases">
        <title>Chromosome-scale genome assembly provides insights into flower coloration mechanisms of Canna indica.</title>
        <authorList>
            <person name="Li C."/>
        </authorList>
    </citation>
    <scope>NUCLEOTIDE SEQUENCE [LARGE SCALE GENOMIC DNA]</scope>
    <source>
        <tissue evidence="5">Flower</tissue>
    </source>
</reference>
<dbReference type="GO" id="GO:0005737">
    <property type="term" value="C:cytoplasm"/>
    <property type="evidence" value="ECO:0007669"/>
    <property type="project" value="UniProtKB-SubCell"/>
</dbReference>
<evidence type="ECO:0000256" key="2">
    <source>
        <dbReference type="ARBA" id="ARBA00004496"/>
    </source>
</evidence>
<dbReference type="PANTHER" id="PTHR31250:SF27">
    <property type="entry name" value="IQ DOMAIN-CONTAINING PROTEIN IQM5"/>
    <property type="match status" value="1"/>
</dbReference>
<protein>
    <submittedName>
        <fullName evidence="5">IQ domain-containing protein IQM1-like isoform X2</fullName>
    </submittedName>
</protein>
<accession>A0AAQ3K184</accession>
<evidence type="ECO:0000313" key="5">
    <source>
        <dbReference type="EMBL" id="WOK99861.1"/>
    </source>
</evidence>
<keyword evidence="4" id="KW-0539">Nucleus</keyword>
<dbReference type="PANTHER" id="PTHR31250">
    <property type="entry name" value="IQ DOMAIN-CONTAINING PROTEIN IQM3"/>
    <property type="match status" value="1"/>
</dbReference>